<sequence>MKKVFGFMVLMFTLVGIVGCSAEDSSSEGTGSESSEEVIKIGGIGPLTPPGSPELGEELQQSMQLAIDEINADGGVLGKDLELYFEDSSGAPEKGQSAMEKLITKENVVAIAGEGHSSAALAEIEVAKRNNVPFIVAEAWSDAITEKGYEQVFRVAPNNTMFSKRIVEFVEEFGYENISIIAEDSDWGIGNVDLLKQQFEEKGIKFNSTIVSRETKDYVPQLLELTENNEPDLLLNIMTGVGAYLVVKQAHELGISPTAETAMFMGGADAAYPEIWETTGEASKYVIWQTPYSPKAKFTDLTEPMVEAFKEEFDRNPSYVALHGYDTVLILADAIERAGSTDPDEIIAALEETKLMGTRGEVTFPLEKGPDYHNWLPDLLFMQYTEIDQAPDDAEIVFPSNVATSDIVIPE</sequence>
<gene>
    <name evidence="6" type="ORF">GH741_00735</name>
</gene>
<dbReference type="InterPro" id="IPR028081">
    <property type="entry name" value="Leu-bd"/>
</dbReference>
<evidence type="ECO:0000256" key="4">
    <source>
        <dbReference type="SAM" id="SignalP"/>
    </source>
</evidence>
<evidence type="ECO:0000256" key="3">
    <source>
        <dbReference type="SAM" id="MobiDB-lite"/>
    </source>
</evidence>
<evidence type="ECO:0000256" key="1">
    <source>
        <dbReference type="ARBA" id="ARBA00010062"/>
    </source>
</evidence>
<keyword evidence="2 4" id="KW-0732">Signal</keyword>
<dbReference type="SUPFAM" id="SSF53822">
    <property type="entry name" value="Periplasmic binding protein-like I"/>
    <property type="match status" value="1"/>
</dbReference>
<feature type="compositionally biased region" description="Low complexity" evidence="3">
    <location>
        <begin position="23"/>
        <end position="33"/>
    </location>
</feature>
<organism evidence="6 7">
    <name type="scientific">Aquibacillus halophilus</name>
    <dbReference type="NCBI Taxonomy" id="930132"/>
    <lineage>
        <taxon>Bacteria</taxon>
        <taxon>Bacillati</taxon>
        <taxon>Bacillota</taxon>
        <taxon>Bacilli</taxon>
        <taxon>Bacillales</taxon>
        <taxon>Bacillaceae</taxon>
        <taxon>Aquibacillus</taxon>
    </lineage>
</organism>
<protein>
    <submittedName>
        <fullName evidence="6">ABC transporter substrate-binding protein</fullName>
    </submittedName>
</protein>
<dbReference type="Proteomes" id="UP000799092">
    <property type="component" value="Unassembled WGS sequence"/>
</dbReference>
<dbReference type="OrthoDB" id="9783240at2"/>
<dbReference type="Pfam" id="PF13458">
    <property type="entry name" value="Peripla_BP_6"/>
    <property type="match status" value="1"/>
</dbReference>
<dbReference type="InterPro" id="IPR051010">
    <property type="entry name" value="BCAA_transport"/>
</dbReference>
<dbReference type="PANTHER" id="PTHR30483">
    <property type="entry name" value="LEUCINE-SPECIFIC-BINDING PROTEIN"/>
    <property type="match status" value="1"/>
</dbReference>
<feature type="domain" description="Leucine-binding protein" evidence="5">
    <location>
        <begin position="39"/>
        <end position="367"/>
    </location>
</feature>
<evidence type="ECO:0000256" key="2">
    <source>
        <dbReference type="ARBA" id="ARBA00022729"/>
    </source>
</evidence>
<evidence type="ECO:0000313" key="7">
    <source>
        <dbReference type="Proteomes" id="UP000799092"/>
    </source>
</evidence>
<dbReference type="PROSITE" id="PS51257">
    <property type="entry name" value="PROKAR_LIPOPROTEIN"/>
    <property type="match status" value="1"/>
</dbReference>
<evidence type="ECO:0000313" key="6">
    <source>
        <dbReference type="EMBL" id="MRH41197.1"/>
    </source>
</evidence>
<dbReference type="PANTHER" id="PTHR30483:SF6">
    <property type="entry name" value="PERIPLASMIC BINDING PROTEIN OF ABC TRANSPORTER FOR NATURAL AMINO ACIDS"/>
    <property type="match status" value="1"/>
</dbReference>
<evidence type="ECO:0000259" key="5">
    <source>
        <dbReference type="Pfam" id="PF13458"/>
    </source>
</evidence>
<dbReference type="Gene3D" id="3.40.50.2300">
    <property type="match status" value="2"/>
</dbReference>
<name>A0A6A8DE56_9BACI</name>
<comment type="similarity">
    <text evidence="1">Belongs to the leucine-binding protein family.</text>
</comment>
<dbReference type="RefSeq" id="WP_153734861.1">
    <property type="nucleotide sequence ID" value="NZ_WJNG01000001.1"/>
</dbReference>
<dbReference type="CDD" id="cd06345">
    <property type="entry name" value="PBP1_ABC_ligand_binding-like"/>
    <property type="match status" value="1"/>
</dbReference>
<dbReference type="EMBL" id="WJNG01000001">
    <property type="protein sequence ID" value="MRH41197.1"/>
    <property type="molecule type" value="Genomic_DNA"/>
</dbReference>
<feature type="region of interest" description="Disordered" evidence="3">
    <location>
        <begin position="23"/>
        <end position="53"/>
    </location>
</feature>
<comment type="caution">
    <text evidence="6">The sequence shown here is derived from an EMBL/GenBank/DDBJ whole genome shotgun (WGS) entry which is preliminary data.</text>
</comment>
<feature type="signal peptide" evidence="4">
    <location>
        <begin position="1"/>
        <end position="22"/>
    </location>
</feature>
<dbReference type="InterPro" id="IPR028082">
    <property type="entry name" value="Peripla_BP_I"/>
</dbReference>
<proteinExistence type="inferred from homology"/>
<feature type="chain" id="PRO_5025566889" evidence="4">
    <location>
        <begin position="23"/>
        <end position="411"/>
    </location>
</feature>
<accession>A0A6A8DE56</accession>
<reference evidence="6" key="1">
    <citation type="submission" date="2019-11" db="EMBL/GenBank/DDBJ databases">
        <authorList>
            <person name="Li J."/>
        </authorList>
    </citation>
    <scope>NUCLEOTIDE SEQUENCE</scope>
    <source>
        <strain evidence="6">B6B</strain>
    </source>
</reference>
<keyword evidence="7" id="KW-1185">Reference proteome</keyword>
<dbReference type="AlphaFoldDB" id="A0A6A8DE56"/>